<organism evidence="1 2">
    <name type="scientific">Sclerotinia sclerotiorum (strain ATCC 18683 / 1980 / Ss-1)</name>
    <name type="common">White mold</name>
    <name type="synonym">Whetzelinia sclerotiorum</name>
    <dbReference type="NCBI Taxonomy" id="665079"/>
    <lineage>
        <taxon>Eukaryota</taxon>
        <taxon>Fungi</taxon>
        <taxon>Dikarya</taxon>
        <taxon>Ascomycota</taxon>
        <taxon>Pezizomycotina</taxon>
        <taxon>Leotiomycetes</taxon>
        <taxon>Helotiales</taxon>
        <taxon>Sclerotiniaceae</taxon>
        <taxon>Sclerotinia</taxon>
    </lineage>
</organism>
<evidence type="ECO:0000313" key="1">
    <source>
        <dbReference type="EMBL" id="EDN99703.1"/>
    </source>
</evidence>
<dbReference type="GeneID" id="5492426"/>
<dbReference type="InParanoid" id="A7EB75"/>
<dbReference type="AlphaFoldDB" id="A7EB75"/>
<protein>
    <submittedName>
        <fullName evidence="1">Uncharacterized protein</fullName>
    </submittedName>
</protein>
<accession>A7EB75</accession>
<evidence type="ECO:0000313" key="2">
    <source>
        <dbReference type="Proteomes" id="UP000001312"/>
    </source>
</evidence>
<dbReference type="KEGG" id="ssl:SS1G_02561"/>
<proteinExistence type="predicted"/>
<dbReference type="Proteomes" id="UP000001312">
    <property type="component" value="Unassembled WGS sequence"/>
</dbReference>
<reference evidence="2" key="1">
    <citation type="journal article" date="2011" name="PLoS Genet.">
        <title>Genomic analysis of the necrotrophic fungal pathogens Sclerotinia sclerotiorum and Botrytis cinerea.</title>
        <authorList>
            <person name="Amselem J."/>
            <person name="Cuomo C.A."/>
            <person name="van Kan J.A."/>
            <person name="Viaud M."/>
            <person name="Benito E.P."/>
            <person name="Couloux A."/>
            <person name="Coutinho P.M."/>
            <person name="de Vries R.P."/>
            <person name="Dyer P.S."/>
            <person name="Fillinger S."/>
            <person name="Fournier E."/>
            <person name="Gout L."/>
            <person name="Hahn M."/>
            <person name="Kohn L."/>
            <person name="Lapalu N."/>
            <person name="Plummer K.M."/>
            <person name="Pradier J.M."/>
            <person name="Quevillon E."/>
            <person name="Sharon A."/>
            <person name="Simon A."/>
            <person name="ten Have A."/>
            <person name="Tudzynski B."/>
            <person name="Tudzynski P."/>
            <person name="Wincker P."/>
            <person name="Andrew M."/>
            <person name="Anthouard V."/>
            <person name="Beever R.E."/>
            <person name="Beffa R."/>
            <person name="Benoit I."/>
            <person name="Bouzid O."/>
            <person name="Brault B."/>
            <person name="Chen Z."/>
            <person name="Choquer M."/>
            <person name="Collemare J."/>
            <person name="Cotton P."/>
            <person name="Danchin E.G."/>
            <person name="Da Silva C."/>
            <person name="Gautier A."/>
            <person name="Giraud C."/>
            <person name="Giraud T."/>
            <person name="Gonzalez C."/>
            <person name="Grossetete S."/>
            <person name="Guldener U."/>
            <person name="Henrissat B."/>
            <person name="Howlett B.J."/>
            <person name="Kodira C."/>
            <person name="Kretschmer M."/>
            <person name="Lappartient A."/>
            <person name="Leroch M."/>
            <person name="Levis C."/>
            <person name="Mauceli E."/>
            <person name="Neuveglise C."/>
            <person name="Oeser B."/>
            <person name="Pearson M."/>
            <person name="Poulain J."/>
            <person name="Poussereau N."/>
            <person name="Quesneville H."/>
            <person name="Rascle C."/>
            <person name="Schumacher J."/>
            <person name="Segurens B."/>
            <person name="Sexton A."/>
            <person name="Silva E."/>
            <person name="Sirven C."/>
            <person name="Soanes D.M."/>
            <person name="Talbot N.J."/>
            <person name="Templeton M."/>
            <person name="Yandava C."/>
            <person name="Yarden O."/>
            <person name="Zeng Q."/>
            <person name="Rollins J.A."/>
            <person name="Lebrun M.H."/>
            <person name="Dickman M."/>
        </authorList>
    </citation>
    <scope>NUCLEOTIDE SEQUENCE [LARGE SCALE GENOMIC DNA]</scope>
    <source>
        <strain evidence="2">ATCC 18683 / 1980 / Ss-1</strain>
    </source>
</reference>
<sequence>MALQVVLTLGDAYDDLKWFPSAVILLNLCLSPQSNPPRSAPQICSRKELKAEIRLTPERLAVQVKWLMSQHELYLPGADVGKEQRRIRLRRLNDR</sequence>
<dbReference type="HOGENOM" id="CLU_2374062_0_0_1"/>
<gene>
    <name evidence="1" type="ORF">SS1G_02561</name>
</gene>
<keyword evidence="2" id="KW-1185">Reference proteome</keyword>
<name>A7EB75_SCLS1</name>
<dbReference type="RefSeq" id="XP_001596341.1">
    <property type="nucleotide sequence ID" value="XM_001596291.1"/>
</dbReference>
<dbReference type="EMBL" id="CH476623">
    <property type="protein sequence ID" value="EDN99703.1"/>
    <property type="molecule type" value="Genomic_DNA"/>
</dbReference>